<name>A0A139AFL4_GONPJ</name>
<protein>
    <submittedName>
        <fullName evidence="1">Uncharacterized protein</fullName>
    </submittedName>
</protein>
<evidence type="ECO:0000313" key="1">
    <source>
        <dbReference type="EMBL" id="KXS15489.1"/>
    </source>
</evidence>
<reference evidence="1 2" key="1">
    <citation type="journal article" date="2015" name="Genome Biol. Evol.">
        <title>Phylogenomic analyses indicate that early fungi evolved digesting cell walls of algal ancestors of land plants.</title>
        <authorList>
            <person name="Chang Y."/>
            <person name="Wang S."/>
            <person name="Sekimoto S."/>
            <person name="Aerts A.L."/>
            <person name="Choi C."/>
            <person name="Clum A."/>
            <person name="LaButti K.M."/>
            <person name="Lindquist E.A."/>
            <person name="Yee Ngan C."/>
            <person name="Ohm R.A."/>
            <person name="Salamov A.A."/>
            <person name="Grigoriev I.V."/>
            <person name="Spatafora J.W."/>
            <person name="Berbee M.L."/>
        </authorList>
    </citation>
    <scope>NUCLEOTIDE SEQUENCE [LARGE SCALE GENOMIC DNA]</scope>
    <source>
        <strain evidence="1 2">JEL478</strain>
    </source>
</reference>
<sequence>MKWSDAGIGESALALAIIHGHWNIESYAGNLGWSFEMWDRIRWSCSFTFSNALSLAAAQGGKVTMWNGLELDPPGRDGRAEFNRKGGCVTY</sequence>
<dbReference type="Proteomes" id="UP000070544">
    <property type="component" value="Unassembled WGS sequence"/>
</dbReference>
<proteinExistence type="predicted"/>
<evidence type="ECO:0000313" key="2">
    <source>
        <dbReference type="Proteomes" id="UP000070544"/>
    </source>
</evidence>
<keyword evidence="2" id="KW-1185">Reference proteome</keyword>
<gene>
    <name evidence="1" type="ORF">M427DRAFT_56828</name>
</gene>
<dbReference type="EMBL" id="KQ965762">
    <property type="protein sequence ID" value="KXS15489.1"/>
    <property type="molecule type" value="Genomic_DNA"/>
</dbReference>
<accession>A0A139AFL4</accession>
<organism evidence="1 2">
    <name type="scientific">Gonapodya prolifera (strain JEL478)</name>
    <name type="common">Monoblepharis prolifera</name>
    <dbReference type="NCBI Taxonomy" id="1344416"/>
    <lineage>
        <taxon>Eukaryota</taxon>
        <taxon>Fungi</taxon>
        <taxon>Fungi incertae sedis</taxon>
        <taxon>Chytridiomycota</taxon>
        <taxon>Chytridiomycota incertae sedis</taxon>
        <taxon>Monoblepharidomycetes</taxon>
        <taxon>Monoblepharidales</taxon>
        <taxon>Gonapodyaceae</taxon>
        <taxon>Gonapodya</taxon>
    </lineage>
</organism>
<dbReference type="AlphaFoldDB" id="A0A139AFL4"/>